<feature type="non-terminal residue" evidence="1">
    <location>
        <position position="1"/>
    </location>
</feature>
<name>A0ACB9XSV8_CHAAC</name>
<evidence type="ECO:0000313" key="2">
    <source>
        <dbReference type="Proteomes" id="UP001057452"/>
    </source>
</evidence>
<dbReference type="EMBL" id="CM043787">
    <property type="protein sequence ID" value="KAI4830319.1"/>
    <property type="molecule type" value="Genomic_DNA"/>
</dbReference>
<dbReference type="Proteomes" id="UP001057452">
    <property type="component" value="Chromosome 3"/>
</dbReference>
<protein>
    <submittedName>
        <fullName evidence="1">Uncharacterized protein</fullName>
    </submittedName>
</protein>
<accession>A0ACB9XSV8</accession>
<keyword evidence="2" id="KW-1185">Reference proteome</keyword>
<feature type="non-terminal residue" evidence="1">
    <location>
        <position position="74"/>
    </location>
</feature>
<reference evidence="1" key="1">
    <citation type="submission" date="2022-05" db="EMBL/GenBank/DDBJ databases">
        <title>Chromosome-level genome of Chaenocephalus aceratus.</title>
        <authorList>
            <person name="Park H."/>
        </authorList>
    </citation>
    <scope>NUCLEOTIDE SEQUENCE</scope>
    <source>
        <strain evidence="1">KU_202001</strain>
    </source>
</reference>
<gene>
    <name evidence="1" type="ORF">KUCAC02_001958</name>
</gene>
<comment type="caution">
    <text evidence="1">The sequence shown here is derived from an EMBL/GenBank/DDBJ whole genome shotgun (WGS) entry which is preliminary data.</text>
</comment>
<proteinExistence type="predicted"/>
<evidence type="ECO:0000313" key="1">
    <source>
        <dbReference type="EMBL" id="KAI4830319.1"/>
    </source>
</evidence>
<sequence>GFDPLPFIPQISRLPCQPEEGAGSSLDLAPFLLPMGNGGHSVAELHSADSLSLIPLRLWGEREKSEAPSLSPPL</sequence>
<organism evidence="1 2">
    <name type="scientific">Chaenocephalus aceratus</name>
    <name type="common">Blackfin icefish</name>
    <name type="synonym">Chaenichthys aceratus</name>
    <dbReference type="NCBI Taxonomy" id="36190"/>
    <lineage>
        <taxon>Eukaryota</taxon>
        <taxon>Metazoa</taxon>
        <taxon>Chordata</taxon>
        <taxon>Craniata</taxon>
        <taxon>Vertebrata</taxon>
        <taxon>Euteleostomi</taxon>
        <taxon>Actinopterygii</taxon>
        <taxon>Neopterygii</taxon>
        <taxon>Teleostei</taxon>
        <taxon>Neoteleostei</taxon>
        <taxon>Acanthomorphata</taxon>
        <taxon>Eupercaria</taxon>
        <taxon>Perciformes</taxon>
        <taxon>Notothenioidei</taxon>
        <taxon>Channichthyidae</taxon>
        <taxon>Chaenocephalus</taxon>
    </lineage>
</organism>